<dbReference type="InterPro" id="IPR036188">
    <property type="entry name" value="FAD/NAD-bd_sf"/>
</dbReference>
<dbReference type="Gene3D" id="3.50.50.60">
    <property type="entry name" value="FAD/NAD(P)-binding domain"/>
    <property type="match status" value="1"/>
</dbReference>
<sequence length="111" mass="12408">MAGFPNLWLMLGPNTATGHTSTLLFIEPGVQWVLKAMGELRHRGSRWIAVKPAVMAASNEALRERLGGSVWAGCRSWYRAADGRIFALWPGFTREYVQAVRGQHFAQFDFG</sequence>
<organism evidence="1 2">
    <name type="scientific">Piscinibacter aquaticus</name>
    <dbReference type="NCBI Taxonomy" id="392597"/>
    <lineage>
        <taxon>Bacteria</taxon>
        <taxon>Pseudomonadati</taxon>
        <taxon>Pseudomonadota</taxon>
        <taxon>Betaproteobacteria</taxon>
        <taxon>Burkholderiales</taxon>
        <taxon>Sphaerotilaceae</taxon>
        <taxon>Piscinibacter</taxon>
    </lineage>
</organism>
<dbReference type="InterPro" id="IPR051209">
    <property type="entry name" value="FAD-bind_Monooxygenase_sf"/>
</dbReference>
<dbReference type="Proteomes" id="UP000321832">
    <property type="component" value="Unassembled WGS sequence"/>
</dbReference>
<dbReference type="PANTHER" id="PTHR42877:SF4">
    <property type="entry name" value="FAD_NAD(P)-BINDING DOMAIN-CONTAINING PROTEIN-RELATED"/>
    <property type="match status" value="1"/>
</dbReference>
<gene>
    <name evidence="1" type="ORF">FSC37_20125</name>
</gene>
<evidence type="ECO:0000313" key="1">
    <source>
        <dbReference type="EMBL" id="TXC67184.1"/>
    </source>
</evidence>
<proteinExistence type="predicted"/>
<keyword evidence="2" id="KW-1185">Reference proteome</keyword>
<dbReference type="AlphaFoldDB" id="A0A5C6U2P5"/>
<protein>
    <submittedName>
        <fullName evidence="1">Uncharacterized protein</fullName>
    </submittedName>
</protein>
<name>A0A5C6U2P5_9BURK</name>
<accession>A0A5C6U2P5</accession>
<reference evidence="1 2" key="1">
    <citation type="submission" date="2019-08" db="EMBL/GenBank/DDBJ databases">
        <authorList>
            <person name="Khan S.A."/>
            <person name="Jeon C.O."/>
            <person name="Jeong S.E."/>
        </authorList>
    </citation>
    <scope>NUCLEOTIDE SEQUENCE [LARGE SCALE GENOMIC DNA]</scope>
    <source>
        <strain evidence="2">IMCC1728</strain>
    </source>
</reference>
<dbReference type="EMBL" id="VOPW01000001">
    <property type="protein sequence ID" value="TXC67184.1"/>
    <property type="molecule type" value="Genomic_DNA"/>
</dbReference>
<comment type="caution">
    <text evidence="1">The sequence shown here is derived from an EMBL/GenBank/DDBJ whole genome shotgun (WGS) entry which is preliminary data.</text>
</comment>
<dbReference type="PANTHER" id="PTHR42877">
    <property type="entry name" value="L-ORNITHINE N(5)-MONOOXYGENASE-RELATED"/>
    <property type="match status" value="1"/>
</dbReference>
<evidence type="ECO:0000313" key="2">
    <source>
        <dbReference type="Proteomes" id="UP000321832"/>
    </source>
</evidence>